<gene>
    <name evidence="1" type="ORF">SHKM778_22080</name>
</gene>
<reference evidence="1" key="2">
    <citation type="submission" date="2024-07" db="EMBL/GenBank/DDBJ databases">
        <title>Streptomyces haneummycinica sp. nov., a new antibiotic-producing actinobacterium isolated from marine sediment.</title>
        <authorList>
            <person name="Uemura M."/>
            <person name="Hamada M."/>
            <person name="Hirano S."/>
            <person name="Kobayashi K."/>
            <person name="Ohshiro T."/>
            <person name="Kobayashi T."/>
            <person name="Terahara T."/>
        </authorList>
    </citation>
    <scope>NUCLEOTIDE SEQUENCE</scope>
    <source>
        <strain evidence="1">KM77-8</strain>
    </source>
</reference>
<organism evidence="1">
    <name type="scientific">Streptomyces haneummycinicus</name>
    <dbReference type="NCBI Taxonomy" id="3074435"/>
    <lineage>
        <taxon>Bacteria</taxon>
        <taxon>Bacillati</taxon>
        <taxon>Actinomycetota</taxon>
        <taxon>Actinomycetes</taxon>
        <taxon>Kitasatosporales</taxon>
        <taxon>Streptomycetaceae</taxon>
        <taxon>Streptomyces</taxon>
    </lineage>
</organism>
<dbReference type="AlphaFoldDB" id="A0AAT9HES9"/>
<dbReference type="EMBL" id="AP035768">
    <property type="protein sequence ID" value="BFO15820.1"/>
    <property type="molecule type" value="Genomic_DNA"/>
</dbReference>
<proteinExistence type="predicted"/>
<evidence type="ECO:0000313" key="1">
    <source>
        <dbReference type="EMBL" id="BFO15820.1"/>
    </source>
</evidence>
<protein>
    <submittedName>
        <fullName evidence="1">Uncharacterized protein</fullName>
    </submittedName>
</protein>
<name>A0AAT9HES9_9ACTN</name>
<sequence length="258" mass="28391">MTTYLSFDGDWRATVTHDPLSIVPRFDGDTVSLVDHRDAKERERFVAGTFGSEHWLWDAPDVFRFTAGSRELAGVEFQLPYLSAYAEIHDLVPVLPAVRPGGLLAKEERDFRHEMCTVLCRAPGDAALVSLRDVDVLDKPLDACVGIARDVALLVQQGTVVGWSLTDPARYLTTLYTAPDPDPPSPATRRLLTECLDLITEPLIDEVRDRAPAAIARLRTADAALRAQPEDRHRADALLTFISDLMEDYGNPPASGAG</sequence>
<reference evidence="1" key="1">
    <citation type="submission" date="2024-06" db="EMBL/GenBank/DDBJ databases">
        <authorList>
            <consortium name="consrtm"/>
            <person name="Uemura M."/>
            <person name="Terahara T."/>
        </authorList>
    </citation>
    <scope>NUCLEOTIDE SEQUENCE</scope>
    <source>
        <strain evidence="1">KM77-8</strain>
    </source>
</reference>
<accession>A0AAT9HES9</accession>